<dbReference type="InterPro" id="IPR036770">
    <property type="entry name" value="Ankyrin_rpt-contain_sf"/>
</dbReference>
<feature type="coiled-coil region" evidence="4">
    <location>
        <begin position="659"/>
        <end position="690"/>
    </location>
</feature>
<dbReference type="InterPro" id="IPR051642">
    <property type="entry name" value="SWI6-like"/>
</dbReference>
<protein>
    <recommendedName>
        <fullName evidence="6">HTH APSES-type domain-containing protein</fullName>
    </recommendedName>
</protein>
<reference evidence="7 8" key="1">
    <citation type="submission" date="2024-01" db="EMBL/GenBank/DDBJ databases">
        <title>Comparative genomics of Cryptococcus and Kwoniella reveals pathogenesis evolution and contrasting modes of karyotype evolution via chromosome fusion or intercentromeric recombination.</title>
        <authorList>
            <person name="Coelho M.A."/>
            <person name="David-Palma M."/>
            <person name="Shea T."/>
            <person name="Bowers K."/>
            <person name="McGinley-Smith S."/>
            <person name="Mohammad A.W."/>
            <person name="Gnirke A."/>
            <person name="Yurkov A.M."/>
            <person name="Nowrousian M."/>
            <person name="Sun S."/>
            <person name="Cuomo C.A."/>
            <person name="Heitman J."/>
        </authorList>
    </citation>
    <scope>NUCLEOTIDE SEQUENCE [LARGE SCALE GENOMIC DNA]</scope>
    <source>
        <strain evidence="7 8">PYCC6329</strain>
    </source>
</reference>
<dbReference type="SMART" id="SM00248">
    <property type="entry name" value="ANK"/>
    <property type="match status" value="2"/>
</dbReference>
<dbReference type="InterPro" id="IPR036887">
    <property type="entry name" value="HTH_APSES_sf"/>
</dbReference>
<dbReference type="InterPro" id="IPR018004">
    <property type="entry name" value="KilA/APSES_HTH"/>
</dbReference>
<evidence type="ECO:0000256" key="3">
    <source>
        <dbReference type="PROSITE-ProRule" id="PRU00023"/>
    </source>
</evidence>
<dbReference type="PROSITE" id="PS51299">
    <property type="entry name" value="HTH_APSES"/>
    <property type="match status" value="1"/>
</dbReference>
<accession>A0AAX4KXC3</accession>
<dbReference type="Gene3D" id="1.25.40.20">
    <property type="entry name" value="Ankyrin repeat-containing domain"/>
    <property type="match status" value="1"/>
</dbReference>
<organism evidence="7 8">
    <name type="scientific">Kwoniella europaea PYCC6329</name>
    <dbReference type="NCBI Taxonomy" id="1423913"/>
    <lineage>
        <taxon>Eukaryota</taxon>
        <taxon>Fungi</taxon>
        <taxon>Dikarya</taxon>
        <taxon>Basidiomycota</taxon>
        <taxon>Agaricomycotina</taxon>
        <taxon>Tremellomycetes</taxon>
        <taxon>Tremellales</taxon>
        <taxon>Cryptococcaceae</taxon>
        <taxon>Kwoniella</taxon>
    </lineage>
</organism>
<dbReference type="Gene3D" id="3.10.260.10">
    <property type="entry name" value="Transcription regulator HTH, APSES-type DNA-binding domain"/>
    <property type="match status" value="1"/>
</dbReference>
<dbReference type="Pfam" id="PF00023">
    <property type="entry name" value="Ank"/>
    <property type="match status" value="1"/>
</dbReference>
<evidence type="ECO:0000259" key="6">
    <source>
        <dbReference type="PROSITE" id="PS51299"/>
    </source>
</evidence>
<proteinExistence type="predicted"/>
<dbReference type="PROSITE" id="PS50297">
    <property type="entry name" value="ANK_REP_REGION"/>
    <property type="match status" value="2"/>
</dbReference>
<keyword evidence="1" id="KW-0677">Repeat</keyword>
<feature type="compositionally biased region" description="Low complexity" evidence="5">
    <location>
        <begin position="161"/>
        <end position="180"/>
    </location>
</feature>
<feature type="compositionally biased region" description="Basic and acidic residues" evidence="5">
    <location>
        <begin position="139"/>
        <end position="149"/>
    </location>
</feature>
<keyword evidence="4" id="KW-0175">Coiled coil</keyword>
<evidence type="ECO:0000256" key="1">
    <source>
        <dbReference type="ARBA" id="ARBA00022737"/>
    </source>
</evidence>
<dbReference type="EMBL" id="CP144091">
    <property type="protein sequence ID" value="WWD10428.1"/>
    <property type="molecule type" value="Genomic_DNA"/>
</dbReference>
<evidence type="ECO:0000313" key="7">
    <source>
        <dbReference type="EMBL" id="WWD10428.1"/>
    </source>
</evidence>
<evidence type="ECO:0000313" key="8">
    <source>
        <dbReference type="Proteomes" id="UP001358614"/>
    </source>
</evidence>
<dbReference type="Pfam" id="PF12796">
    <property type="entry name" value="Ank_2"/>
    <property type="match status" value="1"/>
</dbReference>
<dbReference type="SMART" id="SM01252">
    <property type="entry name" value="KilA-N"/>
    <property type="match status" value="1"/>
</dbReference>
<dbReference type="GO" id="GO:0033309">
    <property type="term" value="C:SBF transcription complex"/>
    <property type="evidence" value="ECO:0007669"/>
    <property type="project" value="TreeGrafter"/>
</dbReference>
<feature type="region of interest" description="Disordered" evidence="5">
    <location>
        <begin position="550"/>
        <end position="585"/>
    </location>
</feature>
<dbReference type="Pfam" id="PF04383">
    <property type="entry name" value="KilA-N"/>
    <property type="match status" value="1"/>
</dbReference>
<feature type="domain" description="HTH APSES-type" evidence="6">
    <location>
        <begin position="17"/>
        <end position="127"/>
    </location>
</feature>
<sequence length="820" mass="91057">MGKKNVAPGGEAGPNTIFKAPADKSSSLSPVYEMLCRDVAVMRRRSDAYLNATQILKVAGFDKPQRTRVLEREVQKGEHEKVQGGYGKYQGTWIPIERGLALAKQYGVEDLLRPLIDYVPTAVSPPPAPKHSVAPPTKSRKERERKSNKEQGTPSKTGPTSAAALQAQAQLAAAASASASRTTHRNQESTPDMDTTMRSGEVEETPSGSPEDADSSSQTPSPVASEVELGGSSLHHNHHHHHHPSMDVDGMNMGLPLGVQMNLLPQMETLDSVSRKRNAATMMMDEDQQQEQDQYSQLRRIRGNSAVHTPQGSPRNLAMGLLPASSSGSGGLHHQHHQDDLSAPSIGPKEYTEMVLNYFLSDTPQIPQVLISPPHDYDPNSRIDDHDHTALHWACAMGRLRVVKLLLTAGASIFIGNNADQTPLMRSVMFANNYDIRKFPELYELLHRSTLNIDRQNRTVFHHIANLALSKGKTHAAKYYMETILSRLSDYPQELADVINFQDEDGETALTIAARARSRRLVKALLDHGADPKIKNRDFKSAEDYILEDERFRSSPVQQTNGNGTGGGSSRQLSGETKLGDNKEKDKDKVVFAPQLYSSEAARLTGGSALQDITSNIQSLAKSFDNELKSKERDILQAKAMLTSIHTEVTETNKLISTLNEKTLSIEDKKNELNSLKKNLNNKIQKQLKKGFEVWLKDELNRESSWKNGQSPAADLDELHNLPVGGQEVIQAEEERLRWEIEEKRKRKNELIEKFVKAQTEAGTSEQIAKYRRLIAAGCGGSKVEDVDELMSQLLETLENENEQNAYASQQDLNNVNWMT</sequence>
<feature type="repeat" description="ANK" evidence="3">
    <location>
        <begin position="386"/>
        <end position="418"/>
    </location>
</feature>
<dbReference type="SUPFAM" id="SSF48403">
    <property type="entry name" value="Ankyrin repeat"/>
    <property type="match status" value="1"/>
</dbReference>
<keyword evidence="2 3" id="KW-0040">ANK repeat</keyword>
<dbReference type="FunFam" id="1.25.40.20:FF:000238">
    <property type="entry name" value="Unplaced genomic scaffold supercont1.20, whole genome shotgun sequence"/>
    <property type="match status" value="1"/>
</dbReference>
<feature type="region of interest" description="Disordered" evidence="5">
    <location>
        <begin position="120"/>
        <end position="252"/>
    </location>
</feature>
<dbReference type="FunFam" id="3.10.260.10:FF:000001">
    <property type="entry name" value="APSES transcription factor (MbpA)"/>
    <property type="match status" value="1"/>
</dbReference>
<dbReference type="Proteomes" id="UP001358614">
    <property type="component" value="Chromosome 3"/>
</dbReference>
<dbReference type="KEGG" id="ker:91107365"/>
<dbReference type="PANTHER" id="PTHR43828">
    <property type="entry name" value="ASPARAGINASE"/>
    <property type="match status" value="1"/>
</dbReference>
<dbReference type="PANTHER" id="PTHR43828:SF15">
    <property type="entry name" value="TRANSCRIPTION FACTOR MBP1"/>
    <property type="match status" value="1"/>
</dbReference>
<dbReference type="GeneID" id="91107365"/>
<evidence type="ECO:0000256" key="4">
    <source>
        <dbReference type="SAM" id="Coils"/>
    </source>
</evidence>
<feature type="compositionally biased region" description="Polar residues" evidence="5">
    <location>
        <begin position="188"/>
        <end position="198"/>
    </location>
</feature>
<dbReference type="GO" id="GO:0030907">
    <property type="term" value="C:MBF transcription complex"/>
    <property type="evidence" value="ECO:0007669"/>
    <property type="project" value="TreeGrafter"/>
</dbReference>
<name>A0AAX4KXC3_9TREE</name>
<feature type="coiled-coil region" evidence="4">
    <location>
        <begin position="734"/>
        <end position="811"/>
    </location>
</feature>
<feature type="compositionally biased region" description="Polar residues" evidence="5">
    <location>
        <begin position="151"/>
        <end position="160"/>
    </location>
</feature>
<dbReference type="RefSeq" id="XP_066088395.1">
    <property type="nucleotide sequence ID" value="XM_066232298.1"/>
</dbReference>
<evidence type="ECO:0000256" key="2">
    <source>
        <dbReference type="ARBA" id="ARBA00023043"/>
    </source>
</evidence>
<gene>
    <name evidence="7" type="ORF">V865_008564</name>
</gene>
<dbReference type="SUPFAM" id="SSF54616">
    <property type="entry name" value="DNA-binding domain of Mlu1-box binding protein MBP1"/>
    <property type="match status" value="1"/>
</dbReference>
<dbReference type="GO" id="GO:0003677">
    <property type="term" value="F:DNA binding"/>
    <property type="evidence" value="ECO:0007669"/>
    <property type="project" value="InterPro"/>
</dbReference>
<dbReference type="PROSITE" id="PS50088">
    <property type="entry name" value="ANK_REPEAT"/>
    <property type="match status" value="2"/>
</dbReference>
<feature type="region of interest" description="Disordered" evidence="5">
    <location>
        <begin position="1"/>
        <end position="20"/>
    </location>
</feature>
<dbReference type="InterPro" id="IPR002110">
    <property type="entry name" value="Ankyrin_rpt"/>
</dbReference>
<evidence type="ECO:0000256" key="5">
    <source>
        <dbReference type="SAM" id="MobiDB-lite"/>
    </source>
</evidence>
<keyword evidence="8" id="KW-1185">Reference proteome</keyword>
<dbReference type="InterPro" id="IPR003163">
    <property type="entry name" value="Tscrpt_reg_HTH_APSES-type"/>
</dbReference>
<dbReference type="GO" id="GO:0001228">
    <property type="term" value="F:DNA-binding transcription activator activity, RNA polymerase II-specific"/>
    <property type="evidence" value="ECO:0007669"/>
    <property type="project" value="UniProtKB-ARBA"/>
</dbReference>
<dbReference type="AlphaFoldDB" id="A0AAX4KXC3"/>
<feature type="repeat" description="ANK" evidence="3">
    <location>
        <begin position="505"/>
        <end position="537"/>
    </location>
</feature>